<evidence type="ECO:0000313" key="3">
    <source>
        <dbReference type="Proteomes" id="UP000254875"/>
    </source>
</evidence>
<dbReference type="OrthoDB" id="8705255at2"/>
<dbReference type="AlphaFoldDB" id="A0A370NCA7"/>
<sequence>MALIKRSQLLLRTGRFMTLATVSPDGEPWASVVNYVPTGSPMKLTWYSMRDARHSINIEQNPLASGTIFRTDLDASPLGLDGAQFAGACRTIPDSEVQSCHRQYYEKNFPDSTVRQQWMLPVSEFVGHGARRFYELTVAQWWLFDIDRWLEDKIDARIEVRVSAL</sequence>
<feature type="domain" description="Pyridoxamine 5'-phosphate oxidase N-terminal" evidence="1">
    <location>
        <begin position="10"/>
        <end position="142"/>
    </location>
</feature>
<dbReference type="InterPro" id="IPR011576">
    <property type="entry name" value="Pyridox_Oxase_N"/>
</dbReference>
<proteinExistence type="predicted"/>
<reference evidence="3" key="1">
    <citation type="submission" date="2018-05" db="EMBL/GenBank/DDBJ databases">
        <authorList>
            <person name="Feng T."/>
        </authorList>
    </citation>
    <scope>NUCLEOTIDE SEQUENCE [LARGE SCALE GENOMIC DNA]</scope>
    <source>
        <strain evidence="3">S27</strain>
    </source>
</reference>
<evidence type="ECO:0000313" key="2">
    <source>
        <dbReference type="EMBL" id="RDK03223.1"/>
    </source>
</evidence>
<gene>
    <name evidence="2" type="ORF">DLM46_08765</name>
</gene>
<dbReference type="Pfam" id="PF01243">
    <property type="entry name" value="PNPOx_N"/>
    <property type="match status" value="1"/>
</dbReference>
<protein>
    <submittedName>
        <fullName evidence="2">Pyridoxamine 5'-phosphate oxidase family protein</fullName>
    </submittedName>
</protein>
<dbReference type="SUPFAM" id="SSF50475">
    <property type="entry name" value="FMN-binding split barrel"/>
    <property type="match status" value="1"/>
</dbReference>
<accession>A0A370NCA7</accession>
<comment type="caution">
    <text evidence="2">The sequence shown here is derived from an EMBL/GenBank/DDBJ whole genome shotgun (WGS) entry which is preliminary data.</text>
</comment>
<evidence type="ECO:0000259" key="1">
    <source>
        <dbReference type="Pfam" id="PF01243"/>
    </source>
</evidence>
<dbReference type="Proteomes" id="UP000254875">
    <property type="component" value="Unassembled WGS sequence"/>
</dbReference>
<keyword evidence="3" id="KW-1185">Reference proteome</keyword>
<dbReference type="Gene3D" id="2.30.110.10">
    <property type="entry name" value="Electron Transport, Fmn-binding Protein, Chain A"/>
    <property type="match status" value="1"/>
</dbReference>
<name>A0A370NCA7_9BURK</name>
<dbReference type="EMBL" id="QHKS01000005">
    <property type="protein sequence ID" value="RDK03223.1"/>
    <property type="molecule type" value="Genomic_DNA"/>
</dbReference>
<organism evidence="2 3">
    <name type="scientific">Paraburkholderia lacunae</name>
    <dbReference type="NCBI Taxonomy" id="2211104"/>
    <lineage>
        <taxon>Bacteria</taxon>
        <taxon>Pseudomonadati</taxon>
        <taxon>Pseudomonadota</taxon>
        <taxon>Betaproteobacteria</taxon>
        <taxon>Burkholderiales</taxon>
        <taxon>Burkholderiaceae</taxon>
        <taxon>Paraburkholderia</taxon>
    </lineage>
</organism>
<dbReference type="InterPro" id="IPR012349">
    <property type="entry name" value="Split_barrel_FMN-bd"/>
</dbReference>